<dbReference type="Proteomes" id="UP000273143">
    <property type="component" value="Chromosome"/>
</dbReference>
<reference evidence="2" key="1">
    <citation type="submission" date="2018-06" db="EMBL/GenBank/DDBJ databases">
        <title>Complete genome of Pseudomonas insecticola strain QZS01.</title>
        <authorList>
            <person name="Wang J."/>
            <person name="Su Q."/>
        </authorList>
    </citation>
    <scope>NUCLEOTIDE SEQUENCE [LARGE SCALE GENOMIC DNA]</scope>
    <source>
        <strain evidence="2">QZS01</strain>
    </source>
</reference>
<proteinExistence type="predicted"/>
<sequence length="111" mass="13074">MLQAVCYFTSERNSQFWLTPYLYRAMQVSKECSNENLLDKLEEIDNKLSVPRYSITKSQEARAAETQQRISFALAKNEHIALEPWQVIEGYLNSDHGTGFSHYWFQKLEYV</sequence>
<gene>
    <name evidence="1" type="ORF">DM558_06575</name>
</gene>
<protein>
    <submittedName>
        <fullName evidence="1">Uncharacterized protein</fullName>
    </submittedName>
</protein>
<name>A0A3S9XDT5_9GAMM</name>
<organism evidence="1 2">
    <name type="scientific">Entomomonas moraniae</name>
    <dbReference type="NCBI Taxonomy" id="2213226"/>
    <lineage>
        <taxon>Bacteria</taxon>
        <taxon>Pseudomonadati</taxon>
        <taxon>Pseudomonadota</taxon>
        <taxon>Gammaproteobacteria</taxon>
        <taxon>Pseudomonadales</taxon>
        <taxon>Pseudomonadaceae</taxon>
        <taxon>Entomomonas</taxon>
    </lineage>
</organism>
<dbReference type="RefSeq" id="WP_127162821.1">
    <property type="nucleotide sequence ID" value="NZ_CP029822.1"/>
</dbReference>
<accession>A0A3S9XDT5</accession>
<dbReference type="AlphaFoldDB" id="A0A3S9XDT5"/>
<keyword evidence="2" id="KW-1185">Reference proteome</keyword>
<evidence type="ECO:0000313" key="1">
    <source>
        <dbReference type="EMBL" id="AZS50458.1"/>
    </source>
</evidence>
<dbReference type="EMBL" id="CP029822">
    <property type="protein sequence ID" value="AZS50458.1"/>
    <property type="molecule type" value="Genomic_DNA"/>
</dbReference>
<dbReference type="KEGG" id="emo:DM558_06575"/>
<evidence type="ECO:0000313" key="2">
    <source>
        <dbReference type="Proteomes" id="UP000273143"/>
    </source>
</evidence>